<dbReference type="InterPro" id="IPR009319">
    <property type="entry name" value="Phage_A118_VSP1"/>
</dbReference>
<dbReference type="AlphaFoldDB" id="A0A1R1AM00"/>
<protein>
    <submittedName>
        <fullName evidence="3">Phage capsid protein</fullName>
    </submittedName>
</protein>
<gene>
    <name evidence="3" type="ORF">BK123_32480</name>
</gene>
<dbReference type="RefSeq" id="WP_076326425.1">
    <property type="nucleotide sequence ID" value="NZ_MRTF01000020.1"/>
</dbReference>
<dbReference type="Pfam" id="PF06152">
    <property type="entry name" value="Phage_min_cap2"/>
    <property type="match status" value="1"/>
</dbReference>
<reference evidence="3 4" key="1">
    <citation type="submission" date="2016-11" db="EMBL/GenBank/DDBJ databases">
        <title>Paenibacillus species isolates.</title>
        <authorList>
            <person name="Beno S.M."/>
        </authorList>
    </citation>
    <scope>NUCLEOTIDE SEQUENCE [LARGE SCALE GENOMIC DNA]</scope>
    <source>
        <strain evidence="3 4">FSL F4-0100</strain>
    </source>
</reference>
<comment type="caution">
    <text evidence="3">The sequence shown here is derived from an EMBL/GenBank/DDBJ whole genome shotgun (WGS) entry which is preliminary data.</text>
</comment>
<evidence type="ECO:0000313" key="4">
    <source>
        <dbReference type="Proteomes" id="UP000187074"/>
    </source>
</evidence>
<feature type="region of interest" description="Disordered" evidence="1">
    <location>
        <begin position="117"/>
        <end position="161"/>
    </location>
</feature>
<evidence type="ECO:0000259" key="2">
    <source>
        <dbReference type="Pfam" id="PF15542"/>
    </source>
</evidence>
<dbReference type="Proteomes" id="UP000187074">
    <property type="component" value="Unassembled WGS sequence"/>
</dbReference>
<feature type="domain" description="Bacterial toxin 50" evidence="2">
    <location>
        <begin position="462"/>
        <end position="563"/>
    </location>
</feature>
<dbReference type="EMBL" id="MRTF01000020">
    <property type="protein sequence ID" value="OME86520.1"/>
    <property type="molecule type" value="Genomic_DNA"/>
</dbReference>
<dbReference type="Pfam" id="PF15542">
    <property type="entry name" value="Ntox50"/>
    <property type="match status" value="1"/>
</dbReference>
<name>A0A1R1AM00_PAELA</name>
<evidence type="ECO:0000256" key="1">
    <source>
        <dbReference type="SAM" id="MobiDB-lite"/>
    </source>
</evidence>
<dbReference type="STRING" id="1401.BK123_32480"/>
<dbReference type="OrthoDB" id="3197444at2"/>
<evidence type="ECO:0000313" key="3">
    <source>
        <dbReference type="EMBL" id="OME86520.1"/>
    </source>
</evidence>
<proteinExistence type="predicted"/>
<accession>A0A1R1AM00</accession>
<dbReference type="GO" id="GO:0005198">
    <property type="term" value="F:structural molecule activity"/>
    <property type="evidence" value="ECO:0007669"/>
    <property type="project" value="InterPro"/>
</dbReference>
<sequence>MSNKDPYSLRDVFEEMTLNLIASMKRNLSRHEREEENVGFRFDQWQLAKLRSLNKFRRENKKLIGDAGTAANKIIDDVTQQSFVEGQNRFRRAWDRVVNAVLKPFGRQRAQVETEITFPEDFKEQLSPDPTELEQPKPKPKNGKKKPAPTRPLPKAPPEKDFFGVNAKKLKALQDAAKKDLHKGSEAVLRKMDDVYRQVIYKAEAHMTLGGMTLDQAIDKATKDFLSRGIDVFTFSDGRKMTISAYAEMALRTVSQRATFLGEGKKRDEWGVYTVVMSSHDNCSPWCLPFQGTVLIDDVYTSITREQAEQLSRDTGYLLLSYAMSEGAFHPNCRHTLATFFPGITRLPGPVDSALALKRYKAEQWQRYLERGIRKYKRLEVGSIDAGNQVKYGKKVMEWNEKLKQHLEENPSLRRDYKRDQVEGEMPASERIERLKNAELNAKIEETRQLIRSNQIPKTVLTGQQNKHIPGTHEYRQYVDKLKAKGQYGPSRLSVSQEEAEALIKEYAGSGKITFSAKGWNNKELILTNDRVIGTAVNNLTGEEAETTVFKIHYGKKGAHIVPDYPSKKR</sequence>
<organism evidence="3 4">
    <name type="scientific">Paenibacillus lautus</name>
    <name type="common">Bacillus lautus</name>
    <dbReference type="NCBI Taxonomy" id="1401"/>
    <lineage>
        <taxon>Bacteria</taxon>
        <taxon>Bacillati</taxon>
        <taxon>Bacillota</taxon>
        <taxon>Bacilli</taxon>
        <taxon>Bacillales</taxon>
        <taxon>Paenibacillaceae</taxon>
        <taxon>Paenibacillus</taxon>
    </lineage>
</organism>
<feature type="compositionally biased region" description="Basic residues" evidence="1">
    <location>
        <begin position="138"/>
        <end position="148"/>
    </location>
</feature>
<dbReference type="InterPro" id="IPR029100">
    <property type="entry name" value="Ntox50"/>
</dbReference>